<dbReference type="SUPFAM" id="SSF56672">
    <property type="entry name" value="DNA/RNA polymerases"/>
    <property type="match status" value="1"/>
</dbReference>
<evidence type="ECO:0000313" key="2">
    <source>
        <dbReference type="Proteomes" id="UP000189701"/>
    </source>
</evidence>
<dbReference type="Proteomes" id="UP000189701">
    <property type="component" value="Unplaced"/>
</dbReference>
<dbReference type="InterPro" id="IPR000477">
    <property type="entry name" value="RT_dom"/>
</dbReference>
<dbReference type="PROSITE" id="PS50878">
    <property type="entry name" value="RT_POL"/>
    <property type="match status" value="1"/>
</dbReference>
<reference evidence="3" key="2">
    <citation type="submission" date="2025-08" db="UniProtKB">
        <authorList>
            <consortium name="RefSeq"/>
        </authorList>
    </citation>
    <scope>IDENTIFICATION</scope>
    <source>
        <tissue evidence="3">Leaf</tissue>
    </source>
</reference>
<dbReference type="Gene3D" id="3.30.70.270">
    <property type="match status" value="1"/>
</dbReference>
<dbReference type="AlphaFoldDB" id="A0A1U7Y6E0"/>
<proteinExistence type="predicted"/>
<sequence>MVEGRVRRTVFISENQFGVMLGRSTTEAIHLIKRLVEQYRDRKRNLHMAIKDVYNGAKTRVRTVEGDSEPFLVVMGLYQGSALSPFVFALAMDALTHHIQGEVPWCMLFADDIVLIDEMRGGVNERLEEWRQTLESKDFKLSRTKTEYLECKFSDVSGEADVEKEAIEGCFVLLKKKVDRGLRFFRIWLFLLKLKDEDERLLSPAFRS</sequence>
<dbReference type="InterPro" id="IPR043128">
    <property type="entry name" value="Rev_trsase/Diguanyl_cyclase"/>
</dbReference>
<reference evidence="2" key="1">
    <citation type="journal article" date="2013" name="Genome Biol.">
        <title>Reference genomes and transcriptomes of Nicotiana sylvestris and Nicotiana tomentosiformis.</title>
        <authorList>
            <person name="Sierro N."/>
            <person name="Battey J.N."/>
            <person name="Ouadi S."/>
            <person name="Bovet L."/>
            <person name="Goepfert S."/>
            <person name="Bakaher N."/>
            <person name="Peitsch M.C."/>
            <person name="Ivanov N.V."/>
        </authorList>
    </citation>
    <scope>NUCLEOTIDE SEQUENCE [LARGE SCALE GENOMIC DNA]</scope>
</reference>
<organism evidence="2 3">
    <name type="scientific">Nicotiana sylvestris</name>
    <name type="common">Wood tobacco</name>
    <name type="synonym">South American tobacco</name>
    <dbReference type="NCBI Taxonomy" id="4096"/>
    <lineage>
        <taxon>Eukaryota</taxon>
        <taxon>Viridiplantae</taxon>
        <taxon>Streptophyta</taxon>
        <taxon>Embryophyta</taxon>
        <taxon>Tracheophyta</taxon>
        <taxon>Spermatophyta</taxon>
        <taxon>Magnoliopsida</taxon>
        <taxon>eudicotyledons</taxon>
        <taxon>Gunneridae</taxon>
        <taxon>Pentapetalae</taxon>
        <taxon>asterids</taxon>
        <taxon>lamiids</taxon>
        <taxon>Solanales</taxon>
        <taxon>Solanaceae</taxon>
        <taxon>Nicotianoideae</taxon>
        <taxon>Nicotianeae</taxon>
        <taxon>Nicotiana</taxon>
    </lineage>
</organism>
<accession>A0A1U7Y6E0</accession>
<protein>
    <submittedName>
        <fullName evidence="3">Uncharacterized protein LOC104243936</fullName>
    </submittedName>
</protein>
<dbReference type="STRING" id="4096.A0A1U7Y6E0"/>
<name>A0A1U7Y6E0_NICSY</name>
<dbReference type="InterPro" id="IPR043502">
    <property type="entry name" value="DNA/RNA_pol_sf"/>
</dbReference>
<evidence type="ECO:0000313" key="3">
    <source>
        <dbReference type="RefSeq" id="XP_009797521.1"/>
    </source>
</evidence>
<dbReference type="Pfam" id="PF00078">
    <property type="entry name" value="RVT_1"/>
    <property type="match status" value="1"/>
</dbReference>
<keyword evidence="2" id="KW-1185">Reference proteome</keyword>
<dbReference type="RefSeq" id="XP_009797521.1">
    <property type="nucleotide sequence ID" value="XM_009799219.1"/>
</dbReference>
<feature type="domain" description="Reverse transcriptase" evidence="1">
    <location>
        <begin position="1"/>
        <end position="189"/>
    </location>
</feature>
<evidence type="ECO:0000259" key="1">
    <source>
        <dbReference type="PROSITE" id="PS50878"/>
    </source>
</evidence>
<gene>
    <name evidence="3" type="primary">LOC104243936</name>
</gene>